<dbReference type="GO" id="GO:0006606">
    <property type="term" value="P:protein import into nucleus"/>
    <property type="evidence" value="ECO:0007669"/>
    <property type="project" value="TreeGrafter"/>
</dbReference>
<reference evidence="8" key="1">
    <citation type="submission" date="2016-11" db="EMBL/GenBank/DDBJ databases">
        <title>Cupressaceae transcriptome phylogeny.</title>
        <authorList>
            <person name="Mao K."/>
            <person name="Ruhsam M."/>
        </authorList>
    </citation>
    <scope>NUCLEOTIDE SEQUENCE</scope>
</reference>
<evidence type="ECO:0000256" key="3">
    <source>
        <dbReference type="ARBA" id="ARBA00022448"/>
    </source>
</evidence>
<evidence type="ECO:0000259" key="7">
    <source>
        <dbReference type="PROSITE" id="PS50166"/>
    </source>
</evidence>
<comment type="similarity">
    <text evidence="2">Belongs to the importin beta family.</text>
</comment>
<dbReference type="InterPro" id="IPR056840">
    <property type="entry name" value="HEAT_IPO9_central"/>
</dbReference>
<dbReference type="GO" id="GO:0005829">
    <property type="term" value="C:cytosol"/>
    <property type="evidence" value="ECO:0007669"/>
    <property type="project" value="TreeGrafter"/>
</dbReference>
<dbReference type="SUPFAM" id="SSF48371">
    <property type="entry name" value="ARM repeat"/>
    <property type="match status" value="1"/>
</dbReference>
<dbReference type="GO" id="GO:0005635">
    <property type="term" value="C:nuclear envelope"/>
    <property type="evidence" value="ECO:0007669"/>
    <property type="project" value="TreeGrafter"/>
</dbReference>
<feature type="region of interest" description="Disordered" evidence="6">
    <location>
        <begin position="922"/>
        <end position="941"/>
    </location>
</feature>
<keyword evidence="3" id="KW-0813">Transport</keyword>
<dbReference type="PROSITE" id="PS50166">
    <property type="entry name" value="IMPORTIN_B_NT"/>
    <property type="match status" value="1"/>
</dbReference>
<evidence type="ECO:0000313" key="8">
    <source>
        <dbReference type="EMBL" id="ATB19450.1"/>
    </source>
</evidence>
<comment type="subcellular location">
    <subcellularLocation>
        <location evidence="1">Nucleus</location>
    </subcellularLocation>
</comment>
<dbReference type="GO" id="GO:0031267">
    <property type="term" value="F:small GTPase binding"/>
    <property type="evidence" value="ECO:0007669"/>
    <property type="project" value="InterPro"/>
</dbReference>
<dbReference type="PANTHER" id="PTHR10997">
    <property type="entry name" value="IMPORTIN-7, 8, 11"/>
    <property type="match status" value="1"/>
</dbReference>
<dbReference type="FunFam" id="1.25.10.10:FF:000459">
    <property type="entry name" value="ARM repeat superfamily protein"/>
    <property type="match status" value="1"/>
</dbReference>
<dbReference type="Gene3D" id="1.25.10.10">
    <property type="entry name" value="Leucine-rich Repeat Variant"/>
    <property type="match status" value="1"/>
</dbReference>
<dbReference type="InterPro" id="IPR058669">
    <property type="entry name" value="TPR_IPO7/11-like"/>
</dbReference>
<evidence type="ECO:0000256" key="2">
    <source>
        <dbReference type="ARBA" id="ARBA00007991"/>
    </source>
</evidence>
<protein>
    <submittedName>
        <fullName evidence="8">Putative ARM repeat superfamily protein</fullName>
    </submittedName>
</protein>
<dbReference type="InterPro" id="IPR001494">
    <property type="entry name" value="Importin-beta_N"/>
</dbReference>
<evidence type="ECO:0000256" key="4">
    <source>
        <dbReference type="ARBA" id="ARBA00022927"/>
    </source>
</evidence>
<dbReference type="SMART" id="SM00913">
    <property type="entry name" value="IBN_N"/>
    <property type="match status" value="1"/>
</dbReference>
<keyword evidence="5" id="KW-0539">Nucleus</keyword>
<organism evidence="8">
    <name type="scientific">Juniperus procera</name>
    <name type="common">African juniper</name>
    <dbReference type="NCBI Taxonomy" id="62753"/>
    <lineage>
        <taxon>Eukaryota</taxon>
        <taxon>Viridiplantae</taxon>
        <taxon>Streptophyta</taxon>
        <taxon>Embryophyta</taxon>
        <taxon>Tracheophyta</taxon>
        <taxon>Spermatophyta</taxon>
        <taxon>Pinopsida</taxon>
        <taxon>Pinidae</taxon>
        <taxon>Conifers II</taxon>
        <taxon>Cupressales</taxon>
        <taxon>Cupressaceae</taxon>
        <taxon>Juniperus</taxon>
    </lineage>
</organism>
<keyword evidence="4" id="KW-0653">Protein transport</keyword>
<name>A0A3Q8BPG8_9CONI</name>
<dbReference type="PANTHER" id="PTHR10997:SF9">
    <property type="entry name" value="IMPORTIN-9"/>
    <property type="match status" value="1"/>
</dbReference>
<feature type="domain" description="Importin N-terminal" evidence="7">
    <location>
        <begin position="32"/>
        <end position="108"/>
    </location>
</feature>
<evidence type="ECO:0000256" key="5">
    <source>
        <dbReference type="ARBA" id="ARBA00023242"/>
    </source>
</evidence>
<dbReference type="InterPro" id="IPR016024">
    <property type="entry name" value="ARM-type_fold"/>
</dbReference>
<dbReference type="Pfam" id="PF25758">
    <property type="entry name" value="TPR_IPO11"/>
    <property type="match status" value="1"/>
</dbReference>
<dbReference type="Pfam" id="PF03810">
    <property type="entry name" value="IBN_N"/>
    <property type="match status" value="1"/>
</dbReference>
<proteinExistence type="evidence at transcript level"/>
<evidence type="ECO:0000256" key="6">
    <source>
        <dbReference type="SAM" id="MobiDB-lite"/>
    </source>
</evidence>
<evidence type="ECO:0000256" key="1">
    <source>
        <dbReference type="ARBA" id="ARBA00004123"/>
    </source>
</evidence>
<sequence>MDSIGGVDGDQLWLLNCLNATLDINQEIRSSAEDSLKQASAQPGFGVALAKITVNRGLPLGLRQLAAVLLKQYVKQHWQEGEENYVPPTAVLADKVVIRHLLLQSLDDPHRKICTAVGMAVASIAQYDWPEEWPELMSTLLKLITDQTNMNGVRGALRCLALFSGDLDDKLLPKLVPVLFPCLHTIVSSINVYDLSMRRRALAILHSCISTLGVMSGVFELETRELMTPMLKTWLEQFSFILSSPVPSEDPEDWSLRMEVLKTLTQMAQSFPKLMISEFSVVLEPLWQTFVSCLKVYELASVQGKDDSYAGRTDSDGGDQSLEAFIIQLFEFLLSVVGNTKMAKVIKNNVIDLVYYTIAFMQITEDQVQTWSSDVNQYVADEDDVMYSCRISGVLLLEELVGAYEFVGIQSIVDAVKKRIGEATEAKAAGNLNWWKLREAAILAFGSISELVDEQQLEGNLKFDIEAFLDDILAHDIGTGMADYPFLNARAFWAASKFSSVISEGRQEEFVYASMRALASDVPPAVKVGACRALSQLLPRSNTEILRPHMVAVFSAIASLLKEASDETLHLVLEALQAAVKADQQTTVMVESVISPLLLNIWAQHVSDPFISIDAVEVLEAIKDVQGCLHPLVSRVLPCIGPILMNPQQQPTGLVAGTLDLLTMLLKNAPSDVVKIIHDVCFSSVVSIILQSDDHSELQNGTECLAAFVLWGKDALLTWAGDSSITMKMLLDATARLLSPNMESSGSLFVGSFILQLVLHLSPYMAQHLRDLVVALVRRMETSEIVGLKNSLLLVFARLVHMSSPDVGHFIDLLTTISVKGYENSLGYVMSEWTKQQGEIHGTYQIKVTTTALCLILASRHPELAKVYVQGHLIKSSTSGIVTRSRAKLVPDQWSLISLPAKILSLLAEMLIELKEQNLVEDDDEDDEWEDVQDEEDDSNADVTHCLNTSSNGRSAYKDIDAMKHIINEEVEDDDFQDDPLTAGDPLNEINLTSYIVNFLKNFSETDRQLFDLLFQDLSDREKHALLAVLQ</sequence>
<dbReference type="Pfam" id="PF25018">
    <property type="entry name" value="HEAT_IPO9_c"/>
    <property type="match status" value="1"/>
</dbReference>
<dbReference type="InterPro" id="IPR011989">
    <property type="entry name" value="ARM-like"/>
</dbReference>
<feature type="compositionally biased region" description="Acidic residues" evidence="6">
    <location>
        <begin position="922"/>
        <end position="940"/>
    </location>
</feature>
<accession>A0A3Q8BPG8</accession>
<dbReference type="EMBL" id="KY233446">
    <property type="protein sequence ID" value="ATB19450.1"/>
    <property type="molecule type" value="mRNA"/>
</dbReference>
<dbReference type="AlphaFoldDB" id="A0A3Q8BPG8"/>